<dbReference type="Proteomes" id="UP000276215">
    <property type="component" value="Unassembled WGS sequence"/>
</dbReference>
<dbReference type="EMBL" id="ML120533">
    <property type="protein sequence ID" value="RPA90255.1"/>
    <property type="molecule type" value="Genomic_DNA"/>
</dbReference>
<reference evidence="1 2" key="1">
    <citation type="journal article" date="2018" name="Nat. Ecol. Evol.">
        <title>Pezizomycetes genomes reveal the molecular basis of ectomycorrhizal truffle lifestyle.</title>
        <authorList>
            <person name="Murat C."/>
            <person name="Payen T."/>
            <person name="Noel B."/>
            <person name="Kuo A."/>
            <person name="Morin E."/>
            <person name="Chen J."/>
            <person name="Kohler A."/>
            <person name="Krizsan K."/>
            <person name="Balestrini R."/>
            <person name="Da Silva C."/>
            <person name="Montanini B."/>
            <person name="Hainaut M."/>
            <person name="Levati E."/>
            <person name="Barry K.W."/>
            <person name="Belfiori B."/>
            <person name="Cichocki N."/>
            <person name="Clum A."/>
            <person name="Dockter R.B."/>
            <person name="Fauchery L."/>
            <person name="Guy J."/>
            <person name="Iotti M."/>
            <person name="Le Tacon F."/>
            <person name="Lindquist E.A."/>
            <person name="Lipzen A."/>
            <person name="Malagnac F."/>
            <person name="Mello A."/>
            <person name="Molinier V."/>
            <person name="Miyauchi S."/>
            <person name="Poulain J."/>
            <person name="Riccioni C."/>
            <person name="Rubini A."/>
            <person name="Sitrit Y."/>
            <person name="Splivallo R."/>
            <person name="Traeger S."/>
            <person name="Wang M."/>
            <person name="Zifcakova L."/>
            <person name="Wipf D."/>
            <person name="Zambonelli A."/>
            <person name="Paolocci F."/>
            <person name="Nowrousian M."/>
            <person name="Ottonello S."/>
            <person name="Baldrian P."/>
            <person name="Spatafora J.W."/>
            <person name="Henrissat B."/>
            <person name="Nagy L.G."/>
            <person name="Aury J.M."/>
            <person name="Wincker P."/>
            <person name="Grigoriev I.V."/>
            <person name="Bonfante P."/>
            <person name="Martin F.M."/>
        </authorList>
    </citation>
    <scope>NUCLEOTIDE SEQUENCE [LARGE SCALE GENOMIC DNA]</scope>
    <source>
        <strain evidence="1 2">120613-1</strain>
    </source>
</reference>
<dbReference type="STRING" id="1336337.A0A3N4IWR2"/>
<name>A0A3N4IWR2_9PEZI</name>
<proteinExistence type="predicted"/>
<dbReference type="GO" id="GO:0003676">
    <property type="term" value="F:nucleic acid binding"/>
    <property type="evidence" value="ECO:0007669"/>
    <property type="project" value="InterPro"/>
</dbReference>
<protein>
    <recommendedName>
        <fullName evidence="3">Tc1-like transposase DDE domain-containing protein</fullName>
    </recommendedName>
</protein>
<dbReference type="AlphaFoldDB" id="A0A3N4IWR2"/>
<feature type="non-terminal residue" evidence="1">
    <location>
        <position position="1"/>
    </location>
</feature>
<dbReference type="OrthoDB" id="5410741at2759"/>
<gene>
    <name evidence="1" type="ORF">L873DRAFT_1561559</name>
</gene>
<keyword evidence="2" id="KW-1185">Reference proteome</keyword>
<evidence type="ECO:0008006" key="3">
    <source>
        <dbReference type="Google" id="ProtNLM"/>
    </source>
</evidence>
<organism evidence="1 2">
    <name type="scientific">Choiromyces venosus 120613-1</name>
    <dbReference type="NCBI Taxonomy" id="1336337"/>
    <lineage>
        <taxon>Eukaryota</taxon>
        <taxon>Fungi</taxon>
        <taxon>Dikarya</taxon>
        <taxon>Ascomycota</taxon>
        <taxon>Pezizomycotina</taxon>
        <taxon>Pezizomycetes</taxon>
        <taxon>Pezizales</taxon>
        <taxon>Tuberaceae</taxon>
        <taxon>Choiromyces</taxon>
    </lineage>
</organism>
<sequence length="75" mass="8741">WPAQSLDLNLIEALWLDMENELGETWGRIGDIETLEKALNIIWNFIPNSWFENLIRTMPEHLQAVIDGEGRATQY</sequence>
<accession>A0A3N4IWR2</accession>
<dbReference type="Gene3D" id="3.30.420.10">
    <property type="entry name" value="Ribonuclease H-like superfamily/Ribonuclease H"/>
    <property type="match status" value="1"/>
</dbReference>
<dbReference type="InterPro" id="IPR036397">
    <property type="entry name" value="RNaseH_sf"/>
</dbReference>
<evidence type="ECO:0000313" key="2">
    <source>
        <dbReference type="Proteomes" id="UP000276215"/>
    </source>
</evidence>
<feature type="non-terminal residue" evidence="1">
    <location>
        <position position="75"/>
    </location>
</feature>
<evidence type="ECO:0000313" key="1">
    <source>
        <dbReference type="EMBL" id="RPA90255.1"/>
    </source>
</evidence>